<proteinExistence type="predicted"/>
<organism evidence="1 2">
    <name type="scientific">Caligus rogercresseyi</name>
    <name type="common">Sea louse</name>
    <dbReference type="NCBI Taxonomy" id="217165"/>
    <lineage>
        <taxon>Eukaryota</taxon>
        <taxon>Metazoa</taxon>
        <taxon>Ecdysozoa</taxon>
        <taxon>Arthropoda</taxon>
        <taxon>Crustacea</taxon>
        <taxon>Multicrustacea</taxon>
        <taxon>Hexanauplia</taxon>
        <taxon>Copepoda</taxon>
        <taxon>Siphonostomatoida</taxon>
        <taxon>Caligidae</taxon>
        <taxon>Caligus</taxon>
    </lineage>
</organism>
<gene>
    <name evidence="1" type="ORF">FKW44_020366</name>
</gene>
<reference evidence="2" key="1">
    <citation type="submission" date="2021-01" db="EMBL/GenBank/DDBJ databases">
        <title>Caligus Genome Assembly.</title>
        <authorList>
            <person name="Gallardo-Escarate C."/>
        </authorList>
    </citation>
    <scope>NUCLEOTIDE SEQUENCE [LARGE SCALE GENOMIC DNA]</scope>
</reference>
<accession>A0A7T8JZ32</accession>
<protein>
    <submittedName>
        <fullName evidence="1">Uncharacterized protein</fullName>
    </submittedName>
</protein>
<keyword evidence="2" id="KW-1185">Reference proteome</keyword>
<sequence>MVRYRVATSSLYEQVPWDPKKRDAIGVWGVEETSFPSSITALKWSQSLKLWKR</sequence>
<dbReference type="AlphaFoldDB" id="A0A7T8JZ32"/>
<evidence type="ECO:0000313" key="1">
    <source>
        <dbReference type="EMBL" id="QQP39476.1"/>
    </source>
</evidence>
<dbReference type="Proteomes" id="UP000595437">
    <property type="component" value="Chromosome 14"/>
</dbReference>
<dbReference type="EMBL" id="CP045903">
    <property type="protein sequence ID" value="QQP39476.1"/>
    <property type="molecule type" value="Genomic_DNA"/>
</dbReference>
<name>A0A7T8JZ32_CALRO</name>
<evidence type="ECO:0000313" key="2">
    <source>
        <dbReference type="Proteomes" id="UP000595437"/>
    </source>
</evidence>